<evidence type="ECO:0000313" key="2">
    <source>
        <dbReference type="Proteomes" id="UP000202420"/>
    </source>
</evidence>
<name>A7K849_9PHYC</name>
<gene>
    <name evidence="1" type="primary">z089L</name>
    <name evidence="1" type="ORF">ATCV1_z089L</name>
</gene>
<dbReference type="EMBL" id="EF101928">
    <property type="protein sequence ID" value="ABT16223.1"/>
    <property type="molecule type" value="Genomic_DNA"/>
</dbReference>
<keyword evidence="2" id="KW-1185">Reference proteome</keyword>
<dbReference type="KEGG" id="vg:5470979"/>
<protein>
    <submittedName>
        <fullName evidence="1">Uncharacterized protein z089L</fullName>
    </submittedName>
</protein>
<sequence length="88" mass="10453">MLMYMTTLLFYERNELRDDIHGQGVVHHLFGICDFLGHLFVHLKDDIVHVLHRRGCAHEVSCDLLDYIKHWDVYQVFNDIVVFLDIVV</sequence>
<evidence type="ECO:0000313" key="1">
    <source>
        <dbReference type="EMBL" id="ABT16223.1"/>
    </source>
</evidence>
<accession>A7K849</accession>
<proteinExistence type="predicted"/>
<dbReference type="GeneID" id="5470979"/>
<reference evidence="1 2" key="1">
    <citation type="submission" date="2006-09" db="EMBL/GenBank/DDBJ databases">
        <title>Sequence and annotation of the 288-kb ATCV-1 virus that infects an endosymbiotic Chlorella strain of the heliozoon Acanthocystis turfacea.</title>
        <authorList>
            <person name="Fitzgerald L.A."/>
            <person name="Graves M.V."/>
            <person name="Li X."/>
            <person name="Pfitzner A.J.P."/>
            <person name="Hartigan J."/>
            <person name="Van Etten J.L."/>
        </authorList>
    </citation>
    <scope>NUCLEOTIDE SEQUENCE [LARGE SCALE GENOMIC DNA]</scope>
    <source>
        <strain evidence="1 2">ATCV-1</strain>
    </source>
</reference>
<dbReference type="Proteomes" id="UP000202420">
    <property type="component" value="Segment"/>
</dbReference>
<dbReference type="RefSeq" id="YP_001426570.1">
    <property type="nucleotide sequence ID" value="NC_008724.1"/>
</dbReference>
<organism evidence="1 2">
    <name type="scientific">Chlorovirus heliozoae</name>
    <dbReference type="NCBI Taxonomy" id="322019"/>
    <lineage>
        <taxon>Viruses</taxon>
        <taxon>Varidnaviria</taxon>
        <taxon>Bamfordvirae</taxon>
        <taxon>Nucleocytoviricota</taxon>
        <taxon>Megaviricetes</taxon>
        <taxon>Algavirales</taxon>
        <taxon>Phycodnaviridae</taxon>
        <taxon>Chlorovirus</taxon>
    </lineage>
</organism>